<keyword evidence="2" id="KW-1185">Reference proteome</keyword>
<reference evidence="1" key="1">
    <citation type="submission" date="2024-03" db="EMBL/GenBank/DDBJ databases">
        <title>Whole genome sequecning of epiphytes from Marcgravia umbellata leaves.</title>
        <authorList>
            <person name="Kumar G."/>
            <person name="Savka M.A."/>
        </authorList>
    </citation>
    <scope>NUCLEOTIDE SEQUENCE</scope>
    <source>
        <strain evidence="1">RIT_BL5</strain>
    </source>
</reference>
<name>A0ACC6PJB6_9BACL</name>
<evidence type="ECO:0000313" key="1">
    <source>
        <dbReference type="EMBL" id="MEJ8307069.1"/>
    </source>
</evidence>
<protein>
    <submittedName>
        <fullName evidence="1">LysR family transcriptional regulator</fullName>
    </submittedName>
</protein>
<gene>
    <name evidence="1" type="ORF">WKI47_24435</name>
</gene>
<evidence type="ECO:0000313" key="2">
    <source>
        <dbReference type="Proteomes" id="UP001380953"/>
    </source>
</evidence>
<organism evidence="1 2">
    <name type="scientific">Saccharibacillus sacchari</name>
    <dbReference type="NCBI Taxonomy" id="456493"/>
    <lineage>
        <taxon>Bacteria</taxon>
        <taxon>Bacillati</taxon>
        <taxon>Bacillota</taxon>
        <taxon>Bacilli</taxon>
        <taxon>Bacillales</taxon>
        <taxon>Paenibacillaceae</taxon>
        <taxon>Saccharibacillus</taxon>
    </lineage>
</organism>
<accession>A0ACC6PJB6</accession>
<proteinExistence type="predicted"/>
<sequence length="299" mass="32581">MEIRLIKTFHTIVKLGSFQKAAESLQYSQPTVTVQIKKLEDELGFKLFDRGKTITLTSAGRLFNKRAEALLREYEAMNTAISDFVSGDAGIVRIGASEPSASNRLPGILASFTARKPKTQLQIKIGTSKDLIRMLLEDEIDIALCNQPESHIELDFSPLVYEKLVLLLPAGHRLERLESVRLGELREEKFLFTPGTCPFRIRIETLIAGHIGTLREQPVEIAGITAIKYFVQAGLGIALAPAVAVSPPLPGTVVVPLEGLSEGPVLGLLTRRGGPAPARITEELLEEIGRSVAESALPV</sequence>
<dbReference type="EMBL" id="JBBKAR010000058">
    <property type="protein sequence ID" value="MEJ8307069.1"/>
    <property type="molecule type" value="Genomic_DNA"/>
</dbReference>
<comment type="caution">
    <text evidence="1">The sequence shown here is derived from an EMBL/GenBank/DDBJ whole genome shotgun (WGS) entry which is preliminary data.</text>
</comment>
<dbReference type="Proteomes" id="UP001380953">
    <property type="component" value="Unassembled WGS sequence"/>
</dbReference>